<reference evidence="1" key="1">
    <citation type="submission" date="2022-03" db="EMBL/GenBank/DDBJ databases">
        <authorList>
            <person name="Tunstrom K."/>
        </authorList>
    </citation>
    <scope>NUCLEOTIDE SEQUENCE</scope>
</reference>
<evidence type="ECO:0000313" key="1">
    <source>
        <dbReference type="EMBL" id="CAH2097818.1"/>
    </source>
</evidence>
<evidence type="ECO:0000313" key="2">
    <source>
        <dbReference type="Proteomes" id="UP001153954"/>
    </source>
</evidence>
<dbReference type="AlphaFoldDB" id="A0AAU9UIL9"/>
<evidence type="ECO:0008006" key="3">
    <source>
        <dbReference type="Google" id="ProtNLM"/>
    </source>
</evidence>
<gene>
    <name evidence="1" type="ORF">EEDITHA_LOCUS12997</name>
</gene>
<organism evidence="1 2">
    <name type="scientific">Euphydryas editha</name>
    <name type="common">Edith's checkerspot</name>
    <dbReference type="NCBI Taxonomy" id="104508"/>
    <lineage>
        <taxon>Eukaryota</taxon>
        <taxon>Metazoa</taxon>
        <taxon>Ecdysozoa</taxon>
        <taxon>Arthropoda</taxon>
        <taxon>Hexapoda</taxon>
        <taxon>Insecta</taxon>
        <taxon>Pterygota</taxon>
        <taxon>Neoptera</taxon>
        <taxon>Endopterygota</taxon>
        <taxon>Lepidoptera</taxon>
        <taxon>Glossata</taxon>
        <taxon>Ditrysia</taxon>
        <taxon>Papilionoidea</taxon>
        <taxon>Nymphalidae</taxon>
        <taxon>Nymphalinae</taxon>
        <taxon>Euphydryas</taxon>
    </lineage>
</organism>
<dbReference type="EMBL" id="CAKOGL010000018">
    <property type="protein sequence ID" value="CAH2097818.1"/>
    <property type="molecule type" value="Genomic_DNA"/>
</dbReference>
<accession>A0AAU9UIL9</accession>
<protein>
    <recommendedName>
        <fullName evidence="3">Transposase</fullName>
    </recommendedName>
</protein>
<dbReference type="Proteomes" id="UP001153954">
    <property type="component" value="Unassembled WGS sequence"/>
</dbReference>
<dbReference type="SUPFAM" id="SSF53098">
    <property type="entry name" value="Ribonuclease H-like"/>
    <property type="match status" value="1"/>
</dbReference>
<dbReference type="InterPro" id="IPR012337">
    <property type="entry name" value="RNaseH-like_sf"/>
</dbReference>
<keyword evidence="2" id="KW-1185">Reference proteome</keyword>
<proteinExistence type="predicted"/>
<sequence length="140" mass="16080">MLQDDVIFSCVTYLNALHKDLTKRFEDLLNLQIPQWITNPYNITAMEEANVITLLSPLWNIAEKYLIALTSSYLVEKGFSMVTNILTKQRNRLKINERGDLRLKRTNIETDLARLVSCTSNSFAITDLESALEELLQNLS</sequence>
<name>A0AAU9UIL9_EUPED</name>
<comment type="caution">
    <text evidence="1">The sequence shown here is derived from an EMBL/GenBank/DDBJ whole genome shotgun (WGS) entry which is preliminary data.</text>
</comment>